<dbReference type="PRINTS" id="PR01437">
    <property type="entry name" value="NUOXDRDTASE4"/>
</dbReference>
<evidence type="ECO:0000256" key="7">
    <source>
        <dbReference type="RuleBase" id="RU000320"/>
    </source>
</evidence>
<feature type="transmembrane region" description="Helical" evidence="8">
    <location>
        <begin position="128"/>
        <end position="155"/>
    </location>
</feature>
<evidence type="ECO:0000256" key="5">
    <source>
        <dbReference type="ARBA" id="ARBA00023002"/>
    </source>
</evidence>
<proteinExistence type="predicted"/>
<dbReference type="GO" id="GO:0005886">
    <property type="term" value="C:plasma membrane"/>
    <property type="evidence" value="ECO:0007669"/>
    <property type="project" value="UniProtKB-SubCell"/>
</dbReference>
<evidence type="ECO:0000256" key="2">
    <source>
        <dbReference type="ARBA" id="ARBA00022475"/>
    </source>
</evidence>
<reference evidence="11" key="1">
    <citation type="submission" date="2011-12" db="EMBL/GenBank/DDBJ databases">
        <title>The complete genome of chromosome of Sulfobacillus acidophilus DSM 10332.</title>
        <authorList>
            <person name="Lucas S."/>
            <person name="Han J."/>
            <person name="Lapidus A."/>
            <person name="Bruce D."/>
            <person name="Goodwin L."/>
            <person name="Pitluck S."/>
            <person name="Peters L."/>
            <person name="Kyrpides N."/>
            <person name="Mavromatis K."/>
            <person name="Ivanova N."/>
            <person name="Mikhailova N."/>
            <person name="Chertkov O."/>
            <person name="Saunders E."/>
            <person name="Detter J.C."/>
            <person name="Tapia R."/>
            <person name="Han C."/>
            <person name="Land M."/>
            <person name="Hauser L."/>
            <person name="Markowitz V."/>
            <person name="Cheng J.-F."/>
            <person name="Hugenholtz P."/>
            <person name="Woyke T."/>
            <person name="Wu D."/>
            <person name="Pukall R."/>
            <person name="Gehrich-Schroeter G."/>
            <person name="Schneider S."/>
            <person name="Klenk H.-P."/>
            <person name="Eisen J.A."/>
        </authorList>
    </citation>
    <scope>NUCLEOTIDE SEQUENCE [LARGE SCALE GENOMIC DNA]</scope>
    <source>
        <strain evidence="11">ATCC 700253 / DSM 10332 / NAL</strain>
    </source>
</reference>
<name>G8U0G0_SULAD</name>
<dbReference type="PANTHER" id="PTHR42682:SF3">
    <property type="entry name" value="FORMATE HYDROGENLYASE SUBUNIT 3-RELATED"/>
    <property type="match status" value="1"/>
</dbReference>
<dbReference type="HOGENOM" id="CLU_007100_8_1_9"/>
<keyword evidence="6 8" id="KW-0472">Membrane</keyword>
<sequence length="616" mass="67062">MRITNPIVAGWPSRAGIGLLAGAILGLGIYSWFRPWTTHQMAATPLRSVFLMLLGVVGIAVAWFRYGYREHGQPQVASWLPWFFISMAGVLLANTVWVFMTAWEIMALTSFFLVIADRQQPNILKQGYIYWVMSQMSAMAILAGFFLLAATLHSAHFTEWAQAARNLPLSTKMTVFWLLLLGFGTKSGLVPFHVWLPRAHPVAPASVSALMSGVMIKLGIFGVMQFVIGDLGPMPEWTGLAIIALGALSALTGVLYAVMETDLKRLLAYSSIENIGVIVVGLGLGALGEDTGHPALWVGGLLAGLFHTVNHGLFKSQLFMAAGAVEQHTGTLEADQLGGLVRTIPGVFWAFLAGAMALSGLPPLSGFASEWLTFQTLLTDLRFFQAAGGLVMLAVGLGLAASAGLALMTMVKAVGVIFLGEPRRPVGRRPLPAALVRPLLFLSTLSVAIGVFPAVAIRELARVVAANPFPLPTLGVLDHLPVIVLALGGLVAGLQAVSRRTDTRSVPRWATGREASSAMQWTSVSMTKSVRTTFALLYRPHRQLIGEGTQARYYPERLQYQGGTESVWDRYFYRPLYHVAWRLSHWVTRVQAGPIRWYVAYVLVTTGVFLLWVRGR</sequence>
<feature type="transmembrane region" description="Helical" evidence="8">
    <location>
        <begin position="386"/>
        <end position="419"/>
    </location>
</feature>
<evidence type="ECO:0000256" key="6">
    <source>
        <dbReference type="ARBA" id="ARBA00023136"/>
    </source>
</evidence>
<dbReference type="InterPro" id="IPR003918">
    <property type="entry name" value="NADH_UbQ_OxRdtase"/>
</dbReference>
<comment type="subcellular location">
    <subcellularLocation>
        <location evidence="1">Cell membrane</location>
        <topology evidence="1">Multi-pass membrane protein</topology>
    </subcellularLocation>
    <subcellularLocation>
        <location evidence="7">Membrane</location>
        <topology evidence="7">Multi-pass membrane protein</topology>
    </subcellularLocation>
</comment>
<feature type="transmembrane region" description="Helical" evidence="8">
    <location>
        <begin position="595"/>
        <end position="613"/>
    </location>
</feature>
<feature type="transmembrane region" description="Helical" evidence="8">
    <location>
        <begin position="294"/>
        <end position="314"/>
    </location>
</feature>
<dbReference type="Proteomes" id="UP000005439">
    <property type="component" value="Chromosome"/>
</dbReference>
<dbReference type="KEGG" id="sap:Sulac_3045"/>
<reference evidence="10 11" key="2">
    <citation type="journal article" date="2012" name="Stand. Genomic Sci.">
        <title>Complete genome sequence of the moderately thermophilic mineral-sulfide-oxidizing firmicute Sulfobacillus acidophilus type strain (NAL(T)).</title>
        <authorList>
            <person name="Anderson I."/>
            <person name="Chertkov O."/>
            <person name="Chen A."/>
            <person name="Saunders E."/>
            <person name="Lapidus A."/>
            <person name="Nolan M."/>
            <person name="Lucas S."/>
            <person name="Hammon N."/>
            <person name="Deshpande S."/>
            <person name="Cheng J.F."/>
            <person name="Han C."/>
            <person name="Tapia R."/>
            <person name="Goodwin L.A."/>
            <person name="Pitluck S."/>
            <person name="Liolios K."/>
            <person name="Pagani I."/>
            <person name="Ivanova N."/>
            <person name="Mikhailova N."/>
            <person name="Pati A."/>
            <person name="Palaniappan K."/>
            <person name="Land M."/>
            <person name="Pan C."/>
            <person name="Rohde M."/>
            <person name="Pukall R."/>
            <person name="Goker M."/>
            <person name="Detter J.C."/>
            <person name="Woyke T."/>
            <person name="Bristow J."/>
            <person name="Eisen J.A."/>
            <person name="Markowitz V."/>
            <person name="Hugenholtz P."/>
            <person name="Kyrpides N.C."/>
            <person name="Klenk H.P."/>
            <person name="Mavromatis K."/>
        </authorList>
    </citation>
    <scope>NUCLEOTIDE SEQUENCE [LARGE SCALE GENOMIC DNA]</scope>
    <source>
        <strain evidence="11">ATCC 700253 / DSM 10332 / NAL</strain>
    </source>
</reference>
<keyword evidence="4 8" id="KW-1133">Transmembrane helix</keyword>
<feature type="transmembrane region" description="Helical" evidence="8">
    <location>
        <begin position="12"/>
        <end position="33"/>
    </location>
</feature>
<evidence type="ECO:0000313" key="11">
    <source>
        <dbReference type="Proteomes" id="UP000005439"/>
    </source>
</evidence>
<feature type="transmembrane region" description="Helical" evidence="8">
    <location>
        <begin position="240"/>
        <end position="259"/>
    </location>
</feature>
<dbReference type="InterPro" id="IPR052175">
    <property type="entry name" value="ComplexI-like_HydComp"/>
</dbReference>
<feature type="transmembrane region" description="Helical" evidence="8">
    <location>
        <begin position="346"/>
        <end position="366"/>
    </location>
</feature>
<organism evidence="10 11">
    <name type="scientific">Sulfobacillus acidophilus (strain ATCC 700253 / DSM 10332 / NAL)</name>
    <dbReference type="NCBI Taxonomy" id="679936"/>
    <lineage>
        <taxon>Bacteria</taxon>
        <taxon>Bacillati</taxon>
        <taxon>Bacillota</taxon>
        <taxon>Clostridia</taxon>
        <taxon>Eubacteriales</taxon>
        <taxon>Clostridiales Family XVII. Incertae Sedis</taxon>
        <taxon>Sulfobacillus</taxon>
    </lineage>
</organism>
<feature type="transmembrane region" description="Helical" evidence="8">
    <location>
        <begin position="45"/>
        <end position="64"/>
    </location>
</feature>
<feature type="transmembrane region" description="Helical" evidence="8">
    <location>
        <begin position="266"/>
        <end position="288"/>
    </location>
</feature>
<evidence type="ECO:0000259" key="9">
    <source>
        <dbReference type="Pfam" id="PF00361"/>
    </source>
</evidence>
<evidence type="ECO:0000256" key="4">
    <source>
        <dbReference type="ARBA" id="ARBA00022989"/>
    </source>
</evidence>
<gene>
    <name evidence="10" type="ordered locus">Sulac_3045</name>
</gene>
<feature type="domain" description="NADH:quinone oxidoreductase/Mrp antiporter transmembrane" evidence="9">
    <location>
        <begin position="94"/>
        <end position="378"/>
    </location>
</feature>
<keyword evidence="5 10" id="KW-0560">Oxidoreductase</keyword>
<dbReference type="GO" id="GO:0042773">
    <property type="term" value="P:ATP synthesis coupled electron transport"/>
    <property type="evidence" value="ECO:0007669"/>
    <property type="project" value="InterPro"/>
</dbReference>
<evidence type="ECO:0000313" key="10">
    <source>
        <dbReference type="EMBL" id="AEW06502.1"/>
    </source>
</evidence>
<dbReference type="InterPro" id="IPR001750">
    <property type="entry name" value="ND/Mrp_TM"/>
</dbReference>
<feature type="transmembrane region" description="Helical" evidence="8">
    <location>
        <begin position="175"/>
        <end position="196"/>
    </location>
</feature>
<dbReference type="Pfam" id="PF00361">
    <property type="entry name" value="Proton_antipo_M"/>
    <property type="match status" value="1"/>
</dbReference>
<dbReference type="GO" id="GO:0016491">
    <property type="term" value="F:oxidoreductase activity"/>
    <property type="evidence" value="ECO:0007669"/>
    <property type="project" value="UniProtKB-KW"/>
</dbReference>
<evidence type="ECO:0000256" key="3">
    <source>
        <dbReference type="ARBA" id="ARBA00022692"/>
    </source>
</evidence>
<accession>G8U0G0</accession>
<keyword evidence="11" id="KW-1185">Reference proteome</keyword>
<keyword evidence="3 7" id="KW-0812">Transmembrane</keyword>
<dbReference type="STRING" id="679936.Sulac_3045"/>
<feature type="transmembrane region" description="Helical" evidence="8">
    <location>
        <begin position="99"/>
        <end position="116"/>
    </location>
</feature>
<dbReference type="EMBL" id="CP003179">
    <property type="protein sequence ID" value="AEW06502.1"/>
    <property type="molecule type" value="Genomic_DNA"/>
</dbReference>
<feature type="transmembrane region" description="Helical" evidence="8">
    <location>
        <begin position="208"/>
        <end position="228"/>
    </location>
</feature>
<dbReference type="GO" id="GO:0008137">
    <property type="term" value="F:NADH dehydrogenase (ubiquinone) activity"/>
    <property type="evidence" value="ECO:0007669"/>
    <property type="project" value="InterPro"/>
</dbReference>
<feature type="transmembrane region" description="Helical" evidence="8">
    <location>
        <begin position="439"/>
        <end position="460"/>
    </location>
</feature>
<evidence type="ECO:0000256" key="8">
    <source>
        <dbReference type="SAM" id="Phobius"/>
    </source>
</evidence>
<dbReference type="EC" id="1.6.99.5" evidence="10"/>
<protein>
    <submittedName>
        <fullName evidence="10">NADH dehydrogenase (Quinone)</fullName>
        <ecNumber evidence="10">1.6.99.5</ecNumber>
    </submittedName>
</protein>
<feature type="transmembrane region" description="Helical" evidence="8">
    <location>
        <begin position="480"/>
        <end position="498"/>
    </location>
</feature>
<dbReference type="AlphaFoldDB" id="G8U0G0"/>
<evidence type="ECO:0000256" key="1">
    <source>
        <dbReference type="ARBA" id="ARBA00004651"/>
    </source>
</evidence>
<dbReference type="PANTHER" id="PTHR42682">
    <property type="entry name" value="HYDROGENASE-4 COMPONENT F"/>
    <property type="match status" value="1"/>
</dbReference>
<keyword evidence="2" id="KW-1003">Cell membrane</keyword>
<dbReference type="PATRIC" id="fig|679936.5.peg.3144"/>